<protein>
    <submittedName>
        <fullName evidence="9">Endonuclease</fullName>
    </submittedName>
    <submittedName>
        <fullName evidence="8">Nuclease S1</fullName>
    </submittedName>
</protein>
<dbReference type="Proteomes" id="UP000321891">
    <property type="component" value="Unassembled WGS sequence"/>
</dbReference>
<keyword evidence="5" id="KW-1015">Disulfide bond</keyword>
<dbReference type="Pfam" id="PF02265">
    <property type="entry name" value="S1-P1_nuclease"/>
    <property type="match status" value="1"/>
</dbReference>
<dbReference type="PANTHER" id="PTHR33146">
    <property type="entry name" value="ENDONUCLEASE 4"/>
    <property type="match status" value="1"/>
</dbReference>
<dbReference type="RefSeq" id="WP_048837725.1">
    <property type="nucleotide sequence ID" value="NZ_BAMV01000007.1"/>
</dbReference>
<proteinExistence type="predicted"/>
<evidence type="ECO:0000256" key="4">
    <source>
        <dbReference type="ARBA" id="ARBA00022801"/>
    </source>
</evidence>
<reference evidence="9 11" key="2">
    <citation type="submission" date="2019-07" db="EMBL/GenBank/DDBJ databases">
        <title>Whole genome shotgun sequence of Acetobacter cibinongensis NBRC 16605.</title>
        <authorList>
            <person name="Hosoyama A."/>
            <person name="Uohara A."/>
            <person name="Ohji S."/>
            <person name="Ichikawa N."/>
        </authorList>
    </citation>
    <scope>NUCLEOTIDE SEQUENCE [LARGE SCALE GENOMIC DNA]</scope>
    <source>
        <strain evidence="9 11">NBRC 16605</strain>
    </source>
</reference>
<keyword evidence="4" id="KW-0378">Hydrolase</keyword>
<keyword evidence="6" id="KW-0325">Glycoprotein</keyword>
<dbReference type="PANTHER" id="PTHR33146:SF26">
    <property type="entry name" value="ENDONUCLEASE 4"/>
    <property type="match status" value="1"/>
</dbReference>
<evidence type="ECO:0000313" key="9">
    <source>
        <dbReference type="EMBL" id="GEL59148.1"/>
    </source>
</evidence>
<accession>A0A0D6N1L2</accession>
<dbReference type="GO" id="GO:0006308">
    <property type="term" value="P:DNA catabolic process"/>
    <property type="evidence" value="ECO:0007669"/>
    <property type="project" value="InterPro"/>
</dbReference>
<evidence type="ECO:0000313" key="11">
    <source>
        <dbReference type="Proteomes" id="UP000321891"/>
    </source>
</evidence>
<name>A0A0D6N1L2_9PROT</name>
<dbReference type="Proteomes" id="UP000032671">
    <property type="component" value="Unassembled WGS sequence"/>
</dbReference>
<dbReference type="InterPro" id="IPR008947">
    <property type="entry name" value="PLipase_C/P1_nuclease_dom_sf"/>
</dbReference>
<accession>A0A6N3SS80</accession>
<evidence type="ECO:0000313" key="10">
    <source>
        <dbReference type="Proteomes" id="UP000032671"/>
    </source>
</evidence>
<keyword evidence="7" id="KW-0732">Signal</keyword>
<evidence type="ECO:0000256" key="3">
    <source>
        <dbReference type="ARBA" id="ARBA00022759"/>
    </source>
</evidence>
<dbReference type="Gene3D" id="1.10.575.10">
    <property type="entry name" value="P1 Nuclease"/>
    <property type="match status" value="1"/>
</dbReference>
<dbReference type="CDD" id="cd11010">
    <property type="entry name" value="S1-P1_nuclease"/>
    <property type="match status" value="1"/>
</dbReference>
<sequence>MQLSRFRHTVLSAGIALGLVASSAQALAWGREGHAAVAALAWKYLSPTVQQKVTTLLQQDKDTLTPPDLMSRASWADAWRAANHPETGMWHFVDIELDHPDIAQACYNFPEQGQTASTGPAKDCVVNKISAFEKELSDPAAPAAERILALKYIVHFVGDLHQPLHSADNHDKGGNCVRIALGGPRTSNLHSYWDTQVVSELSPSADKLADSLFEGISSADKQSWQQGSPTDWAQESFALARDYAYRLPVHPGCDPDSAPITLPEGYDAAAQSVVRQQLMKAGVRLAFILNTSLQAPAETSAH</sequence>
<comment type="caution">
    <text evidence="8">The sequence shown here is derived from an EMBL/GenBank/DDBJ whole genome shotgun (WGS) entry which is preliminary data.</text>
</comment>
<evidence type="ECO:0000256" key="6">
    <source>
        <dbReference type="ARBA" id="ARBA00023180"/>
    </source>
</evidence>
<evidence type="ECO:0000313" key="8">
    <source>
        <dbReference type="EMBL" id="GAN59625.1"/>
    </source>
</evidence>
<organism evidence="8 10">
    <name type="scientific">Acetobacter cibinongensis</name>
    <dbReference type="NCBI Taxonomy" id="146475"/>
    <lineage>
        <taxon>Bacteria</taxon>
        <taxon>Pseudomonadati</taxon>
        <taxon>Pseudomonadota</taxon>
        <taxon>Alphaproteobacteria</taxon>
        <taxon>Acetobacterales</taxon>
        <taxon>Acetobacteraceae</taxon>
        <taxon>Acetobacter</taxon>
    </lineage>
</organism>
<dbReference type="GO" id="GO:0003676">
    <property type="term" value="F:nucleic acid binding"/>
    <property type="evidence" value="ECO:0007669"/>
    <property type="project" value="InterPro"/>
</dbReference>
<feature type="signal peptide" evidence="7">
    <location>
        <begin position="1"/>
        <end position="26"/>
    </location>
</feature>
<dbReference type="AlphaFoldDB" id="A0A0D6N1L2"/>
<dbReference type="SUPFAM" id="SSF48537">
    <property type="entry name" value="Phospholipase C/P1 nuclease"/>
    <property type="match status" value="1"/>
</dbReference>
<keyword evidence="3 9" id="KW-0255">Endonuclease</keyword>
<dbReference type="GO" id="GO:0004519">
    <property type="term" value="F:endonuclease activity"/>
    <property type="evidence" value="ECO:0007669"/>
    <property type="project" value="UniProtKB-KW"/>
</dbReference>
<gene>
    <name evidence="8" type="ORF">Abci_007_028</name>
    <name evidence="9" type="ORF">ACI01nite_17500</name>
</gene>
<reference evidence="8 10" key="1">
    <citation type="submission" date="2012-11" db="EMBL/GenBank/DDBJ databases">
        <title>Whole genome sequence of Acetobacter cibinongensis 4H-1.</title>
        <authorList>
            <person name="Azuma Y."/>
            <person name="Higashiura N."/>
            <person name="Hirakawa H."/>
            <person name="Matsushita K."/>
        </authorList>
    </citation>
    <scope>NUCLEOTIDE SEQUENCE [LARGE SCALE GENOMIC DNA]</scope>
    <source>
        <strain evidence="8 10">4H-1</strain>
    </source>
</reference>
<dbReference type="GO" id="GO:0046872">
    <property type="term" value="F:metal ion binding"/>
    <property type="evidence" value="ECO:0007669"/>
    <property type="project" value="UniProtKB-KW"/>
</dbReference>
<dbReference type="STRING" id="1231339.Abci_007_028"/>
<evidence type="ECO:0000256" key="7">
    <source>
        <dbReference type="SAM" id="SignalP"/>
    </source>
</evidence>
<evidence type="ECO:0000256" key="2">
    <source>
        <dbReference type="ARBA" id="ARBA00022723"/>
    </source>
</evidence>
<feature type="chain" id="PRO_5030005679" evidence="7">
    <location>
        <begin position="27"/>
        <end position="302"/>
    </location>
</feature>
<keyword evidence="2" id="KW-0479">Metal-binding</keyword>
<dbReference type="EMBL" id="BJVU01000007">
    <property type="protein sequence ID" value="GEL59148.1"/>
    <property type="molecule type" value="Genomic_DNA"/>
</dbReference>
<evidence type="ECO:0000256" key="5">
    <source>
        <dbReference type="ARBA" id="ARBA00023157"/>
    </source>
</evidence>
<dbReference type="EMBL" id="BAMV01000007">
    <property type="protein sequence ID" value="GAN59625.1"/>
    <property type="molecule type" value="Genomic_DNA"/>
</dbReference>
<keyword evidence="1" id="KW-0540">Nuclease</keyword>
<dbReference type="GO" id="GO:0016788">
    <property type="term" value="F:hydrolase activity, acting on ester bonds"/>
    <property type="evidence" value="ECO:0007669"/>
    <property type="project" value="InterPro"/>
</dbReference>
<dbReference type="InterPro" id="IPR003154">
    <property type="entry name" value="S1/P1nuclease"/>
</dbReference>
<keyword evidence="11" id="KW-1185">Reference proteome</keyword>
<evidence type="ECO:0000256" key="1">
    <source>
        <dbReference type="ARBA" id="ARBA00022722"/>
    </source>
</evidence>